<comment type="caution">
    <text evidence="2">The sequence shown here is derived from an EMBL/GenBank/DDBJ whole genome shotgun (WGS) entry which is preliminary data.</text>
</comment>
<keyword evidence="3" id="KW-1185">Reference proteome</keyword>
<protein>
    <submittedName>
        <fullName evidence="2">Uncharacterized protein</fullName>
    </submittedName>
</protein>
<dbReference type="Proteomes" id="UP000770717">
    <property type="component" value="Unassembled WGS sequence"/>
</dbReference>
<organism evidence="2 3">
    <name type="scientific">Eleutherodactylus coqui</name>
    <name type="common">Puerto Rican coqui</name>
    <dbReference type="NCBI Taxonomy" id="57060"/>
    <lineage>
        <taxon>Eukaryota</taxon>
        <taxon>Metazoa</taxon>
        <taxon>Chordata</taxon>
        <taxon>Craniata</taxon>
        <taxon>Vertebrata</taxon>
        <taxon>Euteleostomi</taxon>
        <taxon>Amphibia</taxon>
        <taxon>Batrachia</taxon>
        <taxon>Anura</taxon>
        <taxon>Neobatrachia</taxon>
        <taxon>Hyloidea</taxon>
        <taxon>Eleutherodactylidae</taxon>
        <taxon>Eleutherodactylinae</taxon>
        <taxon>Eleutherodactylus</taxon>
        <taxon>Eleutherodactylus</taxon>
    </lineage>
</organism>
<name>A0A8J6F4M2_ELECQ</name>
<dbReference type="EMBL" id="WNTK01000007">
    <property type="protein sequence ID" value="KAG9480270.1"/>
    <property type="molecule type" value="Genomic_DNA"/>
</dbReference>
<sequence length="99" mass="11676">MRITDLTISNNTYMGEDVTKNDKYIEAYYQYQVHYKGLFTLCCVFLHWLLGQKKKGRIRHKPDQNSAVWNPLAIIGCVCPPLRSLEFFWMKWPMLAACI</sequence>
<keyword evidence="1" id="KW-0812">Transmembrane</keyword>
<evidence type="ECO:0000313" key="2">
    <source>
        <dbReference type="EMBL" id="KAG9480270.1"/>
    </source>
</evidence>
<keyword evidence="1" id="KW-0472">Membrane</keyword>
<keyword evidence="1" id="KW-1133">Transmembrane helix</keyword>
<feature type="transmembrane region" description="Helical" evidence="1">
    <location>
        <begin position="33"/>
        <end position="51"/>
    </location>
</feature>
<evidence type="ECO:0000313" key="3">
    <source>
        <dbReference type="Proteomes" id="UP000770717"/>
    </source>
</evidence>
<accession>A0A8J6F4M2</accession>
<evidence type="ECO:0000256" key="1">
    <source>
        <dbReference type="SAM" id="Phobius"/>
    </source>
</evidence>
<gene>
    <name evidence="2" type="ORF">GDO78_011988</name>
</gene>
<dbReference type="AlphaFoldDB" id="A0A8J6F4M2"/>
<reference evidence="2" key="1">
    <citation type="thesis" date="2020" institute="ProQuest LLC" country="789 East Eisenhower Parkway, Ann Arbor, MI, USA">
        <title>Comparative Genomics and Chromosome Evolution.</title>
        <authorList>
            <person name="Mudd A.B."/>
        </authorList>
    </citation>
    <scope>NUCLEOTIDE SEQUENCE</scope>
    <source>
        <strain evidence="2">HN-11 Male</strain>
        <tissue evidence="2">Kidney and liver</tissue>
    </source>
</reference>
<proteinExistence type="predicted"/>